<feature type="transmembrane region" description="Helical" evidence="1">
    <location>
        <begin position="56"/>
        <end position="74"/>
    </location>
</feature>
<comment type="caution">
    <text evidence="2">The sequence shown here is derived from an EMBL/GenBank/DDBJ whole genome shotgun (WGS) entry which is preliminary data.</text>
</comment>
<gene>
    <name evidence="2" type="ORF">HKN21_02015</name>
</gene>
<evidence type="ECO:0000313" key="3">
    <source>
        <dbReference type="Proteomes" id="UP000547674"/>
    </source>
</evidence>
<feature type="transmembrane region" description="Helical" evidence="1">
    <location>
        <begin position="15"/>
        <end position="36"/>
    </location>
</feature>
<name>A0A7Y2H1C7_UNCEI</name>
<keyword evidence="1" id="KW-1133">Transmembrane helix</keyword>
<keyword evidence="1" id="KW-0472">Membrane</keyword>
<reference evidence="2 3" key="1">
    <citation type="submission" date="2020-03" db="EMBL/GenBank/DDBJ databases">
        <title>Metabolic flexibility allows generalist bacteria to become dominant in a frequently disturbed ecosystem.</title>
        <authorList>
            <person name="Chen Y.-J."/>
            <person name="Leung P.M."/>
            <person name="Bay S.K."/>
            <person name="Hugenholtz P."/>
            <person name="Kessler A.J."/>
            <person name="Shelley G."/>
            <person name="Waite D.W."/>
            <person name="Cook P.L."/>
            <person name="Greening C."/>
        </authorList>
    </citation>
    <scope>NUCLEOTIDE SEQUENCE [LARGE SCALE GENOMIC DNA]</scope>
    <source>
        <strain evidence="2">SS_bin_28</strain>
    </source>
</reference>
<proteinExistence type="predicted"/>
<evidence type="ECO:0000256" key="1">
    <source>
        <dbReference type="SAM" id="Phobius"/>
    </source>
</evidence>
<dbReference type="EMBL" id="JABDJR010000067">
    <property type="protein sequence ID" value="NNF05513.1"/>
    <property type="molecule type" value="Genomic_DNA"/>
</dbReference>
<sequence>MVEFRDRPPSFAERFLVLGMGFLYFLLAGMLIYLRVGPVRRVLDRMVERGAEVPTWLPLSFTVGIGILVIFLCVRGLHALRKYRALSQ</sequence>
<accession>A0A7Y2H1C7</accession>
<dbReference type="AlphaFoldDB" id="A0A7Y2H1C7"/>
<keyword evidence="1" id="KW-0812">Transmembrane</keyword>
<evidence type="ECO:0000313" key="2">
    <source>
        <dbReference type="EMBL" id="NNF05513.1"/>
    </source>
</evidence>
<dbReference type="Proteomes" id="UP000547674">
    <property type="component" value="Unassembled WGS sequence"/>
</dbReference>
<organism evidence="2 3">
    <name type="scientific">Eiseniibacteriota bacterium</name>
    <dbReference type="NCBI Taxonomy" id="2212470"/>
    <lineage>
        <taxon>Bacteria</taxon>
        <taxon>Candidatus Eiseniibacteriota</taxon>
    </lineage>
</organism>
<protein>
    <submittedName>
        <fullName evidence="2">Uncharacterized protein</fullName>
    </submittedName>
</protein>